<dbReference type="AlphaFoldDB" id="A0AAD9PCM4"/>
<organism evidence="5 6">
    <name type="scientific">Ridgeia piscesae</name>
    <name type="common">Tubeworm</name>
    <dbReference type="NCBI Taxonomy" id="27915"/>
    <lineage>
        <taxon>Eukaryota</taxon>
        <taxon>Metazoa</taxon>
        <taxon>Spiralia</taxon>
        <taxon>Lophotrochozoa</taxon>
        <taxon>Annelida</taxon>
        <taxon>Polychaeta</taxon>
        <taxon>Sedentaria</taxon>
        <taxon>Canalipalpata</taxon>
        <taxon>Sabellida</taxon>
        <taxon>Siboglinidae</taxon>
        <taxon>Ridgeia</taxon>
    </lineage>
</organism>
<dbReference type="InterPro" id="IPR000219">
    <property type="entry name" value="DH_dom"/>
</dbReference>
<dbReference type="Gene3D" id="2.60.40.150">
    <property type="entry name" value="C2 domain"/>
    <property type="match status" value="1"/>
</dbReference>
<dbReference type="SUPFAM" id="SSF50156">
    <property type="entry name" value="PDZ domain-like"/>
    <property type="match status" value="1"/>
</dbReference>
<dbReference type="SMART" id="SM00228">
    <property type="entry name" value="PDZ"/>
    <property type="match status" value="1"/>
</dbReference>
<dbReference type="PROSITE" id="PS50004">
    <property type="entry name" value="C2"/>
    <property type="match status" value="1"/>
</dbReference>
<dbReference type="InterPro" id="IPR035899">
    <property type="entry name" value="DBL_dom_sf"/>
</dbReference>
<evidence type="ECO:0000313" key="5">
    <source>
        <dbReference type="EMBL" id="KAK2192305.1"/>
    </source>
</evidence>
<dbReference type="PANTHER" id="PTHR46848:SF1">
    <property type="entry name" value="REGULATOR OF G-PROTEIN SIGNALING 3"/>
    <property type="match status" value="1"/>
</dbReference>
<dbReference type="Pfam" id="PF00621">
    <property type="entry name" value="RhoGEF"/>
    <property type="match status" value="1"/>
</dbReference>
<sequence length="811" mass="91147">MGVMRTESGHLKLSVTIDHNTLTVNVCEARQLSSRWRDVCDSHVQLLLIPDETRDSYRETTIFPGSNNPHFDKTFNWNIMEEDKRKRLMVSVWHKDSQKKCSEFMGCMSFGMKHLMCKKKEKKTEGWYYLLSENIGHRKHILAQATDNTCQSTGNVRHVSNGNISFDSFSVLVRRSEAGYGFTLRGSCPTRVGRVKEGGAAYLAGLQRGDYVVRVNGTDVSQATAATVAHIVSDSSSHYSSYNSVGSQSQDIAMINSHNSDEENQSPTGQYMNNKIGQKKQPITSTCPSRTHTPEMAAVNRLSWQPHLSMINEERLAATRMTTGTSSGTSSGVSSCSSREQLRWDPDLSVISRGNSVASFVTYSSASCLDSRLSWQQTCSLVTDGDSTRQTGAFSVEDDDSWGESLEEVEGEEDCSFPPFRASTPELHPHSVENDTGVYQGRGEAMQWLYACEETFVREMQCGIQRFSRPLRHCVISSQQHSDIFQNVEKLVAISEFHLTHMIDTRYHGDDDVIVENIGDVYHPKLRMMYEAYCSYNNGLERALEMLSELRDYEQLRQFLHTPDDELTIEDYLNRPIQHILMLRDSLEGVLSFTPTNHPDYKRLNDVTQVITATCGKLVTFNFKRNSTSSGSLGSRSSNHQVTQSSQGSGSSQSMLSVSSVDSEVVELQSRLVFARGISHFQLAKANRHVVFAGDLGWVCDATLWPVSALLFSDMLLLTRQEAGGRIVVVDEPVVMMDIVQADFTSGHPSEFTLWVERSHTRSVRGDLRPVTLQTPTMEQKCAWKTILEHRVRTCKAQREMSLWPAADIII</sequence>
<dbReference type="Proteomes" id="UP001209878">
    <property type="component" value="Unassembled WGS sequence"/>
</dbReference>
<dbReference type="PANTHER" id="PTHR46848">
    <property type="entry name" value="REGULATOR OF G-PROTEIN SIGNALING 3"/>
    <property type="match status" value="1"/>
</dbReference>
<dbReference type="SUPFAM" id="SSF50729">
    <property type="entry name" value="PH domain-like"/>
    <property type="match status" value="1"/>
</dbReference>
<dbReference type="SMART" id="SM00325">
    <property type="entry name" value="RhoGEF"/>
    <property type="match status" value="1"/>
</dbReference>
<evidence type="ECO:0000256" key="1">
    <source>
        <dbReference type="SAM" id="MobiDB-lite"/>
    </source>
</evidence>
<feature type="domain" description="PDZ" evidence="4">
    <location>
        <begin position="170"/>
        <end position="237"/>
    </location>
</feature>
<dbReference type="InterPro" id="IPR035892">
    <property type="entry name" value="C2_domain_sf"/>
</dbReference>
<evidence type="ECO:0000313" key="6">
    <source>
        <dbReference type="Proteomes" id="UP001209878"/>
    </source>
</evidence>
<dbReference type="Gene3D" id="2.30.29.30">
    <property type="entry name" value="Pleckstrin-homology domain (PH domain)/Phosphotyrosine-binding domain (PTB)"/>
    <property type="match status" value="1"/>
</dbReference>
<feature type="domain" description="C2" evidence="2">
    <location>
        <begin position="7"/>
        <end position="128"/>
    </location>
</feature>
<dbReference type="InterPro" id="IPR011993">
    <property type="entry name" value="PH-like_dom_sf"/>
</dbReference>
<dbReference type="SMART" id="SM00239">
    <property type="entry name" value="C2"/>
    <property type="match status" value="1"/>
</dbReference>
<evidence type="ECO:0000259" key="2">
    <source>
        <dbReference type="PROSITE" id="PS50004"/>
    </source>
</evidence>
<dbReference type="InterPro" id="IPR001478">
    <property type="entry name" value="PDZ"/>
</dbReference>
<feature type="region of interest" description="Disordered" evidence="1">
    <location>
        <begin position="628"/>
        <end position="655"/>
    </location>
</feature>
<dbReference type="SUPFAM" id="SSF49562">
    <property type="entry name" value="C2 domain (Calcium/lipid-binding domain, CaLB)"/>
    <property type="match status" value="1"/>
</dbReference>
<feature type="domain" description="DH" evidence="3">
    <location>
        <begin position="441"/>
        <end position="611"/>
    </location>
</feature>
<dbReference type="InterPro" id="IPR036034">
    <property type="entry name" value="PDZ_sf"/>
</dbReference>
<dbReference type="Pfam" id="PF00595">
    <property type="entry name" value="PDZ"/>
    <property type="match status" value="1"/>
</dbReference>
<dbReference type="PROSITE" id="PS50106">
    <property type="entry name" value="PDZ"/>
    <property type="match status" value="1"/>
</dbReference>
<dbReference type="Pfam" id="PF00168">
    <property type="entry name" value="C2"/>
    <property type="match status" value="1"/>
</dbReference>
<evidence type="ECO:0000259" key="3">
    <source>
        <dbReference type="PROSITE" id="PS50010"/>
    </source>
</evidence>
<dbReference type="PROSITE" id="PS50010">
    <property type="entry name" value="DH_2"/>
    <property type="match status" value="1"/>
</dbReference>
<dbReference type="GO" id="GO:0005634">
    <property type="term" value="C:nucleus"/>
    <property type="evidence" value="ECO:0007669"/>
    <property type="project" value="TreeGrafter"/>
</dbReference>
<dbReference type="GO" id="GO:0005085">
    <property type="term" value="F:guanyl-nucleotide exchange factor activity"/>
    <property type="evidence" value="ECO:0007669"/>
    <property type="project" value="InterPro"/>
</dbReference>
<protein>
    <submittedName>
        <fullName evidence="5">Uncharacterized protein</fullName>
    </submittedName>
</protein>
<dbReference type="Gene3D" id="2.30.42.10">
    <property type="match status" value="1"/>
</dbReference>
<evidence type="ECO:0000259" key="4">
    <source>
        <dbReference type="PROSITE" id="PS50106"/>
    </source>
</evidence>
<reference evidence="5" key="1">
    <citation type="journal article" date="2023" name="Mol. Biol. Evol.">
        <title>Third-Generation Sequencing Reveals the Adaptive Role of the Epigenome in Three Deep-Sea Polychaetes.</title>
        <authorList>
            <person name="Perez M."/>
            <person name="Aroh O."/>
            <person name="Sun Y."/>
            <person name="Lan Y."/>
            <person name="Juniper S.K."/>
            <person name="Young C.R."/>
            <person name="Angers B."/>
            <person name="Qian P.Y."/>
        </authorList>
    </citation>
    <scope>NUCLEOTIDE SEQUENCE</scope>
    <source>
        <strain evidence="5">R07B-5</strain>
    </source>
</reference>
<accession>A0AAD9PCM4</accession>
<dbReference type="SUPFAM" id="SSF48065">
    <property type="entry name" value="DBL homology domain (DH-domain)"/>
    <property type="match status" value="1"/>
</dbReference>
<gene>
    <name evidence="5" type="ORF">NP493_34g02006</name>
</gene>
<dbReference type="GO" id="GO:0005886">
    <property type="term" value="C:plasma membrane"/>
    <property type="evidence" value="ECO:0007669"/>
    <property type="project" value="TreeGrafter"/>
</dbReference>
<comment type="caution">
    <text evidence="5">The sequence shown here is derived from an EMBL/GenBank/DDBJ whole genome shotgun (WGS) entry which is preliminary data.</text>
</comment>
<name>A0AAD9PCM4_RIDPI</name>
<dbReference type="Gene3D" id="1.20.900.10">
    <property type="entry name" value="Dbl homology (DH) domain"/>
    <property type="match status" value="1"/>
</dbReference>
<keyword evidence="6" id="KW-1185">Reference proteome</keyword>
<dbReference type="EMBL" id="JAODUO010000034">
    <property type="protein sequence ID" value="KAK2192305.1"/>
    <property type="molecule type" value="Genomic_DNA"/>
</dbReference>
<proteinExistence type="predicted"/>
<dbReference type="InterPro" id="IPR000008">
    <property type="entry name" value="C2_dom"/>
</dbReference>